<evidence type="ECO:0000256" key="8">
    <source>
        <dbReference type="ARBA" id="ARBA00023098"/>
    </source>
</evidence>
<proteinExistence type="predicted"/>
<evidence type="ECO:0000256" key="5">
    <source>
        <dbReference type="ARBA" id="ARBA00022556"/>
    </source>
</evidence>
<keyword evidence="5" id="KW-0441">Lipid A biosynthesis</keyword>
<keyword evidence="7 11" id="KW-0808">Transferase</keyword>
<evidence type="ECO:0000256" key="2">
    <source>
        <dbReference type="ARBA" id="ARBA00012687"/>
    </source>
</evidence>
<dbReference type="InterPro" id="IPR003835">
    <property type="entry name" value="Glyco_trans_19"/>
</dbReference>
<keyword evidence="8" id="KW-0443">Lipid metabolism</keyword>
<dbReference type="EC" id="2.4.1.182" evidence="2 10"/>
<evidence type="ECO:0000256" key="3">
    <source>
        <dbReference type="ARBA" id="ARBA00020902"/>
    </source>
</evidence>
<comment type="catalytic activity">
    <reaction evidence="9">
        <text>a lipid X + a UDP-2-N,3-O-bis[(3R)-3-hydroxyacyl]-alpha-D-glucosamine = a lipid A disaccharide + UDP + H(+)</text>
        <dbReference type="Rhea" id="RHEA:67828"/>
        <dbReference type="ChEBI" id="CHEBI:15378"/>
        <dbReference type="ChEBI" id="CHEBI:58223"/>
        <dbReference type="ChEBI" id="CHEBI:137748"/>
        <dbReference type="ChEBI" id="CHEBI:176338"/>
        <dbReference type="ChEBI" id="CHEBI:176343"/>
        <dbReference type="EC" id="2.4.1.182"/>
    </reaction>
</comment>
<gene>
    <name evidence="11" type="primary">lpxB</name>
    <name evidence="11" type="ORF">LOC68_20125</name>
</gene>
<dbReference type="AlphaFoldDB" id="A0A9X1MSA1"/>
<organism evidence="11 12">
    <name type="scientific">Blastopirellula sediminis</name>
    <dbReference type="NCBI Taxonomy" id="2894196"/>
    <lineage>
        <taxon>Bacteria</taxon>
        <taxon>Pseudomonadati</taxon>
        <taxon>Planctomycetota</taxon>
        <taxon>Planctomycetia</taxon>
        <taxon>Pirellulales</taxon>
        <taxon>Pirellulaceae</taxon>
        <taxon>Blastopirellula</taxon>
    </lineage>
</organism>
<keyword evidence="6 11" id="KW-0328">Glycosyltransferase</keyword>
<evidence type="ECO:0000313" key="12">
    <source>
        <dbReference type="Proteomes" id="UP001139103"/>
    </source>
</evidence>
<evidence type="ECO:0000313" key="11">
    <source>
        <dbReference type="EMBL" id="MCC9630709.1"/>
    </source>
</evidence>
<evidence type="ECO:0000256" key="1">
    <source>
        <dbReference type="ARBA" id="ARBA00002056"/>
    </source>
</evidence>
<dbReference type="GO" id="GO:0016020">
    <property type="term" value="C:membrane"/>
    <property type="evidence" value="ECO:0007669"/>
    <property type="project" value="GOC"/>
</dbReference>
<evidence type="ECO:0000256" key="7">
    <source>
        <dbReference type="ARBA" id="ARBA00022679"/>
    </source>
</evidence>
<reference evidence="11" key="1">
    <citation type="submission" date="2021-11" db="EMBL/GenBank/DDBJ databases">
        <title>Genome sequence.</title>
        <authorList>
            <person name="Sun Q."/>
        </authorList>
    </citation>
    <scope>NUCLEOTIDE SEQUENCE</scope>
    <source>
        <strain evidence="11">JC732</strain>
    </source>
</reference>
<sequence length="405" mass="46094">MKIFFSVGEPSGDLHGANLIRALKARRSDLELVGYGGPKMAEAGCQLHADLTKLAIMWFLRVFLNLHRFIGLMLQANRYFRESRPDAVVLIDYPGFNWWIAGRAKAHGIPVFYYGTPQLWAWGGWRVQKMRKFVDHVLCKLPFEEEWYRQRDCNATFVGHPYFDQLRQHRLHDGFLADQREKAGKLVVILPGSRSQEVAANLPPFLETAKKIADQVPDVRFAVAAYNENQAAYAFERIIASGLDIEVQVDRTPELIHSAHCCLACSGSVSLELLYHEKPTVIHYKISPFALWVQSFFRKVRYITLVNILSTDQPFYDEEYYTYDPDALNAEQVLFPEYLTCEDRTGDMATRIANWLQDDPAYAARVQELHKLREKVAGGGASVRGAEYILSKLAGESVVATKRAA</sequence>
<comment type="caution">
    <text evidence="11">The sequence shown here is derived from an EMBL/GenBank/DDBJ whole genome shotgun (WGS) entry which is preliminary data.</text>
</comment>
<dbReference type="GO" id="GO:0005543">
    <property type="term" value="F:phospholipid binding"/>
    <property type="evidence" value="ECO:0007669"/>
    <property type="project" value="TreeGrafter"/>
</dbReference>
<dbReference type="GO" id="GO:0008915">
    <property type="term" value="F:lipid-A-disaccharide synthase activity"/>
    <property type="evidence" value="ECO:0007669"/>
    <property type="project" value="UniProtKB-UniRule"/>
</dbReference>
<keyword evidence="12" id="KW-1185">Reference proteome</keyword>
<dbReference type="Pfam" id="PF02684">
    <property type="entry name" value="LpxB"/>
    <property type="match status" value="1"/>
</dbReference>
<name>A0A9X1MSA1_9BACT</name>
<evidence type="ECO:0000256" key="10">
    <source>
        <dbReference type="NCBIfam" id="TIGR00215"/>
    </source>
</evidence>
<dbReference type="GO" id="GO:0009245">
    <property type="term" value="P:lipid A biosynthetic process"/>
    <property type="evidence" value="ECO:0007669"/>
    <property type="project" value="UniProtKB-UniRule"/>
</dbReference>
<comment type="function">
    <text evidence="1">Condensation of UDP-2,3-diacylglucosamine and 2,3-diacylglucosamine-1-phosphate to form lipid A disaccharide, a precursor of lipid A, a phosphorylated glycolipid that anchors the lipopolysaccharide to the outer membrane of the cell.</text>
</comment>
<dbReference type="PANTHER" id="PTHR30372:SF4">
    <property type="entry name" value="LIPID-A-DISACCHARIDE SYNTHASE, MITOCHONDRIAL-RELATED"/>
    <property type="match status" value="1"/>
</dbReference>
<dbReference type="RefSeq" id="WP_230222069.1">
    <property type="nucleotide sequence ID" value="NZ_JAJKFT010000010.1"/>
</dbReference>
<accession>A0A9X1MSA1</accession>
<dbReference type="EMBL" id="JAJKFT010000010">
    <property type="protein sequence ID" value="MCC9630709.1"/>
    <property type="molecule type" value="Genomic_DNA"/>
</dbReference>
<evidence type="ECO:0000256" key="9">
    <source>
        <dbReference type="ARBA" id="ARBA00048975"/>
    </source>
</evidence>
<dbReference type="NCBIfam" id="TIGR00215">
    <property type="entry name" value="lpxB"/>
    <property type="match status" value="1"/>
</dbReference>
<dbReference type="SUPFAM" id="SSF53756">
    <property type="entry name" value="UDP-Glycosyltransferase/glycogen phosphorylase"/>
    <property type="match status" value="1"/>
</dbReference>
<dbReference type="Proteomes" id="UP001139103">
    <property type="component" value="Unassembled WGS sequence"/>
</dbReference>
<dbReference type="PANTHER" id="PTHR30372">
    <property type="entry name" value="LIPID-A-DISACCHARIDE SYNTHASE"/>
    <property type="match status" value="1"/>
</dbReference>
<evidence type="ECO:0000256" key="4">
    <source>
        <dbReference type="ARBA" id="ARBA00022516"/>
    </source>
</evidence>
<keyword evidence="4" id="KW-0444">Lipid biosynthesis</keyword>
<evidence type="ECO:0000256" key="6">
    <source>
        <dbReference type="ARBA" id="ARBA00022676"/>
    </source>
</evidence>
<protein>
    <recommendedName>
        <fullName evidence="3 10">Lipid-A-disaccharide synthase</fullName>
        <ecNumber evidence="2 10">2.4.1.182</ecNumber>
    </recommendedName>
</protein>